<evidence type="ECO:0000256" key="10">
    <source>
        <dbReference type="ARBA" id="ARBA00023237"/>
    </source>
</evidence>
<evidence type="ECO:0000256" key="4">
    <source>
        <dbReference type="ARBA" id="ARBA00022496"/>
    </source>
</evidence>
<keyword evidence="5 11" id="KW-0812">Transmembrane</keyword>
<comment type="caution">
    <text evidence="12">The sequence shown here is derived from an EMBL/GenBank/DDBJ whole genome shotgun (WGS) entry which is preliminary data.</text>
</comment>
<dbReference type="AlphaFoldDB" id="A0A8J6NXX7"/>
<dbReference type="PANTHER" id="PTHR32552">
    <property type="entry name" value="FERRICHROME IRON RECEPTOR-RELATED"/>
    <property type="match status" value="1"/>
</dbReference>
<keyword evidence="4" id="KW-0410">Iron transport</keyword>
<comment type="similarity">
    <text evidence="11">Belongs to the TonB-dependent receptor family.</text>
</comment>
<sequence length="84" mass="9902">MRTLDSQDTNITPDYILESYWTTDLKVEYRVFEHWILALKGNNLFDKEYDTYAENFTDRSTSVTTREGYPGAGRSAFFSVSYEY</sequence>
<accession>A0A8J6NXX7</accession>
<evidence type="ECO:0000313" key="12">
    <source>
        <dbReference type="EMBL" id="MBC8431560.1"/>
    </source>
</evidence>
<keyword evidence="12" id="KW-0675">Receptor</keyword>
<dbReference type="GO" id="GO:0015344">
    <property type="term" value="F:siderophore uptake transmembrane transporter activity"/>
    <property type="evidence" value="ECO:0007669"/>
    <property type="project" value="TreeGrafter"/>
</dbReference>
<reference evidence="12 13" key="1">
    <citation type="submission" date="2020-08" db="EMBL/GenBank/DDBJ databases">
        <title>Bridging the membrane lipid divide: bacteria of the FCB group superphylum have the potential to synthesize archaeal ether lipids.</title>
        <authorList>
            <person name="Villanueva L."/>
            <person name="Von Meijenfeldt F.A.B."/>
            <person name="Westbye A.B."/>
            <person name="Yadav S."/>
            <person name="Hopmans E.C."/>
            <person name="Dutilh B.E."/>
            <person name="Sinninghe Damste J.S."/>
        </authorList>
    </citation>
    <scope>NUCLEOTIDE SEQUENCE [LARGE SCALE GENOMIC DNA]</scope>
    <source>
        <strain evidence="12">NIOZ-UU17</strain>
    </source>
</reference>
<keyword evidence="9 11" id="KW-0472">Membrane</keyword>
<keyword evidence="10 11" id="KW-0998">Cell outer membrane</keyword>
<keyword evidence="8" id="KW-0406">Ion transport</keyword>
<evidence type="ECO:0000256" key="8">
    <source>
        <dbReference type="ARBA" id="ARBA00023065"/>
    </source>
</evidence>
<dbReference type="Gene3D" id="2.40.170.20">
    <property type="entry name" value="TonB-dependent receptor, beta-barrel domain"/>
    <property type="match status" value="1"/>
</dbReference>
<dbReference type="PANTHER" id="PTHR32552:SF68">
    <property type="entry name" value="FERRICHROME OUTER MEMBRANE TRANSPORTER_PHAGE RECEPTOR"/>
    <property type="match status" value="1"/>
</dbReference>
<proteinExistence type="inferred from homology"/>
<evidence type="ECO:0000256" key="11">
    <source>
        <dbReference type="PROSITE-ProRule" id="PRU01360"/>
    </source>
</evidence>
<name>A0A8J6NXX7_9BACT</name>
<keyword evidence="6" id="KW-0732">Signal</keyword>
<dbReference type="InterPro" id="IPR039426">
    <property type="entry name" value="TonB-dep_rcpt-like"/>
</dbReference>
<evidence type="ECO:0000256" key="5">
    <source>
        <dbReference type="ARBA" id="ARBA00022692"/>
    </source>
</evidence>
<dbReference type="InterPro" id="IPR036942">
    <property type="entry name" value="Beta-barrel_TonB_sf"/>
</dbReference>
<evidence type="ECO:0000256" key="7">
    <source>
        <dbReference type="ARBA" id="ARBA00023004"/>
    </source>
</evidence>
<dbReference type="PROSITE" id="PS52016">
    <property type="entry name" value="TONB_DEPENDENT_REC_3"/>
    <property type="match status" value="1"/>
</dbReference>
<evidence type="ECO:0000256" key="1">
    <source>
        <dbReference type="ARBA" id="ARBA00004571"/>
    </source>
</evidence>
<dbReference type="SUPFAM" id="SSF56935">
    <property type="entry name" value="Porins"/>
    <property type="match status" value="1"/>
</dbReference>
<keyword evidence="7" id="KW-0408">Iron</keyword>
<evidence type="ECO:0000256" key="2">
    <source>
        <dbReference type="ARBA" id="ARBA00022448"/>
    </source>
</evidence>
<keyword evidence="2 11" id="KW-0813">Transport</keyword>
<evidence type="ECO:0000313" key="13">
    <source>
        <dbReference type="Proteomes" id="UP000605201"/>
    </source>
</evidence>
<evidence type="ECO:0000256" key="3">
    <source>
        <dbReference type="ARBA" id="ARBA00022452"/>
    </source>
</evidence>
<dbReference type="GO" id="GO:0009279">
    <property type="term" value="C:cell outer membrane"/>
    <property type="evidence" value="ECO:0007669"/>
    <property type="project" value="UniProtKB-SubCell"/>
</dbReference>
<protein>
    <submittedName>
        <fullName evidence="12">TonB-dependent receptor</fullName>
    </submittedName>
</protein>
<dbReference type="EMBL" id="JACNIG010000155">
    <property type="protein sequence ID" value="MBC8431560.1"/>
    <property type="molecule type" value="Genomic_DNA"/>
</dbReference>
<comment type="subcellular location">
    <subcellularLocation>
        <location evidence="1 11">Cell outer membrane</location>
        <topology evidence="1 11">Multi-pass membrane protein</topology>
    </subcellularLocation>
</comment>
<evidence type="ECO:0000256" key="9">
    <source>
        <dbReference type="ARBA" id="ARBA00023136"/>
    </source>
</evidence>
<gene>
    <name evidence="12" type="ORF">H8D96_06535</name>
</gene>
<keyword evidence="3 11" id="KW-1134">Transmembrane beta strand</keyword>
<organism evidence="12 13">
    <name type="scientific">Candidatus Desulfatibia vada</name>
    <dbReference type="NCBI Taxonomy" id="2841696"/>
    <lineage>
        <taxon>Bacteria</taxon>
        <taxon>Pseudomonadati</taxon>
        <taxon>Thermodesulfobacteriota</taxon>
        <taxon>Desulfobacteria</taxon>
        <taxon>Desulfobacterales</taxon>
        <taxon>Desulfobacterales incertae sedis</taxon>
        <taxon>Candidatus Desulfatibia</taxon>
    </lineage>
</organism>
<dbReference type="Proteomes" id="UP000605201">
    <property type="component" value="Unassembled WGS sequence"/>
</dbReference>
<evidence type="ECO:0000256" key="6">
    <source>
        <dbReference type="ARBA" id="ARBA00022729"/>
    </source>
</evidence>